<accession>A0ABS9V5U9</accession>
<gene>
    <name evidence="1" type="ORF">MM239_20565</name>
</gene>
<evidence type="ECO:0000313" key="1">
    <source>
        <dbReference type="EMBL" id="MCH7411792.1"/>
    </source>
</evidence>
<proteinExistence type="predicted"/>
<evidence type="ECO:0000313" key="2">
    <source>
        <dbReference type="Proteomes" id="UP001165489"/>
    </source>
</evidence>
<dbReference type="Proteomes" id="UP001165489">
    <property type="component" value="Unassembled WGS sequence"/>
</dbReference>
<dbReference type="RefSeq" id="WP_241350215.1">
    <property type="nucleotide sequence ID" value="NZ_JAKZGP010000121.1"/>
</dbReference>
<organism evidence="1 2">
    <name type="scientific">Belliella filtrata</name>
    <dbReference type="NCBI Taxonomy" id="2923435"/>
    <lineage>
        <taxon>Bacteria</taxon>
        <taxon>Pseudomonadati</taxon>
        <taxon>Bacteroidota</taxon>
        <taxon>Cytophagia</taxon>
        <taxon>Cytophagales</taxon>
        <taxon>Cyclobacteriaceae</taxon>
        <taxon>Belliella</taxon>
    </lineage>
</organism>
<dbReference type="EMBL" id="JAKZGP010000121">
    <property type="protein sequence ID" value="MCH7411792.1"/>
    <property type="molecule type" value="Genomic_DNA"/>
</dbReference>
<comment type="caution">
    <text evidence="1">The sequence shown here is derived from an EMBL/GenBank/DDBJ whole genome shotgun (WGS) entry which is preliminary data.</text>
</comment>
<protein>
    <submittedName>
        <fullName evidence="1">Uncharacterized protein</fullName>
    </submittedName>
</protein>
<keyword evidence="2" id="KW-1185">Reference proteome</keyword>
<reference evidence="1" key="1">
    <citation type="submission" date="2022-03" db="EMBL/GenBank/DDBJ databases">
        <title>De novo assembled genomes of Belliella spp. (Cyclobacteriaceae) strains.</title>
        <authorList>
            <person name="Szabo A."/>
            <person name="Korponai K."/>
            <person name="Felfoldi T."/>
        </authorList>
    </citation>
    <scope>NUCLEOTIDE SEQUENCE</scope>
    <source>
        <strain evidence="1">DSM 111904</strain>
    </source>
</reference>
<sequence>MKIEIIEDCIEKIEEPNHVSIIELIVDAVRTYPLHELNDTEDYFNEIKKLLNTNEITLSTLKSYLENISDQDDERTIWVADSLSSLIESFELMQLYNIPFNEVIRKMESLN</sequence>
<name>A0ABS9V5U9_9BACT</name>